<protein>
    <submittedName>
        <fullName evidence="3">Uncharacterized protein</fullName>
    </submittedName>
</protein>
<keyword evidence="2" id="KW-0732">Signal</keyword>
<dbReference type="AlphaFoldDB" id="A0A9P7KDX0"/>
<dbReference type="EMBL" id="JABCKV010000076">
    <property type="protein sequence ID" value="KAG5644266.1"/>
    <property type="molecule type" value="Genomic_DNA"/>
</dbReference>
<feature type="compositionally biased region" description="Low complexity" evidence="1">
    <location>
        <begin position="76"/>
        <end position="85"/>
    </location>
</feature>
<organism evidence="3 4">
    <name type="scientific">Asterophora parasitica</name>
    <dbReference type="NCBI Taxonomy" id="117018"/>
    <lineage>
        <taxon>Eukaryota</taxon>
        <taxon>Fungi</taxon>
        <taxon>Dikarya</taxon>
        <taxon>Basidiomycota</taxon>
        <taxon>Agaricomycotina</taxon>
        <taxon>Agaricomycetes</taxon>
        <taxon>Agaricomycetidae</taxon>
        <taxon>Agaricales</taxon>
        <taxon>Tricholomatineae</taxon>
        <taxon>Lyophyllaceae</taxon>
        <taxon>Asterophora</taxon>
    </lineage>
</organism>
<evidence type="ECO:0000256" key="1">
    <source>
        <dbReference type="SAM" id="MobiDB-lite"/>
    </source>
</evidence>
<sequence>MPPIIWVIISLSVRQTWQSETEEEVDMSNVDGVAIEPITPSRVLPEEGSEDEIDMLSVDLAEVLAEKPLAREESKSAGSAVSASVKAEEDGGEFELQAWV</sequence>
<keyword evidence="4" id="KW-1185">Reference proteome</keyword>
<accession>A0A9P7KDX0</accession>
<feature type="region of interest" description="Disordered" evidence="1">
    <location>
        <begin position="70"/>
        <end position="100"/>
    </location>
</feature>
<evidence type="ECO:0000313" key="3">
    <source>
        <dbReference type="EMBL" id="KAG5644266.1"/>
    </source>
</evidence>
<gene>
    <name evidence="3" type="ORF">DXG03_008751</name>
</gene>
<name>A0A9P7KDX0_9AGAR</name>
<comment type="caution">
    <text evidence="3">The sequence shown here is derived from an EMBL/GenBank/DDBJ whole genome shotgun (WGS) entry which is preliminary data.</text>
</comment>
<evidence type="ECO:0000313" key="4">
    <source>
        <dbReference type="Proteomes" id="UP000775547"/>
    </source>
</evidence>
<feature type="chain" id="PRO_5040199729" evidence="2">
    <location>
        <begin position="19"/>
        <end position="100"/>
    </location>
</feature>
<reference evidence="3" key="2">
    <citation type="submission" date="2021-10" db="EMBL/GenBank/DDBJ databases">
        <title>Phylogenomics reveals ancestral predisposition of the termite-cultivated fungus Termitomyces towards a domesticated lifestyle.</title>
        <authorList>
            <person name="Auxier B."/>
            <person name="Grum-Grzhimaylo A."/>
            <person name="Cardenas M.E."/>
            <person name="Lodge J.D."/>
            <person name="Laessoe T."/>
            <person name="Pedersen O."/>
            <person name="Smith M.E."/>
            <person name="Kuyper T.W."/>
            <person name="Franco-Molano E.A."/>
            <person name="Baroni T.J."/>
            <person name="Aanen D.K."/>
        </authorList>
    </citation>
    <scope>NUCLEOTIDE SEQUENCE</scope>
    <source>
        <strain evidence="3">AP01</strain>
        <tissue evidence="3">Mycelium</tissue>
    </source>
</reference>
<dbReference type="Proteomes" id="UP000775547">
    <property type="component" value="Unassembled WGS sequence"/>
</dbReference>
<reference evidence="3" key="1">
    <citation type="submission" date="2020-07" db="EMBL/GenBank/DDBJ databases">
        <authorList>
            <person name="Nieuwenhuis M."/>
            <person name="Van De Peppel L.J.J."/>
        </authorList>
    </citation>
    <scope>NUCLEOTIDE SEQUENCE</scope>
    <source>
        <strain evidence="3">AP01</strain>
        <tissue evidence="3">Mycelium</tissue>
    </source>
</reference>
<feature type="signal peptide" evidence="2">
    <location>
        <begin position="1"/>
        <end position="18"/>
    </location>
</feature>
<proteinExistence type="predicted"/>
<evidence type="ECO:0000256" key="2">
    <source>
        <dbReference type="SAM" id="SignalP"/>
    </source>
</evidence>